<dbReference type="EMBL" id="JAUTXU010000071">
    <property type="protein sequence ID" value="KAK3712122.1"/>
    <property type="molecule type" value="Genomic_DNA"/>
</dbReference>
<sequence length="100" mass="10504">MSGLEKSGNNMSNKQTEQVVPMVEKKQEATTSSDSESSSSPESDAAGVTGDVTELGDELRLPDELPLASMTGHGKIFTTLSANVTADLKSKFADTPGPWT</sequence>
<gene>
    <name evidence="1" type="ORF">LTR37_009213</name>
</gene>
<dbReference type="Proteomes" id="UP001281147">
    <property type="component" value="Unassembled WGS sequence"/>
</dbReference>
<protein>
    <submittedName>
        <fullName evidence="1">Uncharacterized protein</fullName>
    </submittedName>
</protein>
<comment type="caution">
    <text evidence="1">The sequence shown here is derived from an EMBL/GenBank/DDBJ whole genome shotgun (WGS) entry which is preliminary data.</text>
</comment>
<organism evidence="1 2">
    <name type="scientific">Vermiconidia calcicola</name>
    <dbReference type="NCBI Taxonomy" id="1690605"/>
    <lineage>
        <taxon>Eukaryota</taxon>
        <taxon>Fungi</taxon>
        <taxon>Dikarya</taxon>
        <taxon>Ascomycota</taxon>
        <taxon>Pezizomycotina</taxon>
        <taxon>Dothideomycetes</taxon>
        <taxon>Dothideomycetidae</taxon>
        <taxon>Mycosphaerellales</taxon>
        <taxon>Extremaceae</taxon>
        <taxon>Vermiconidia</taxon>
    </lineage>
</organism>
<evidence type="ECO:0000313" key="1">
    <source>
        <dbReference type="EMBL" id="KAK3712122.1"/>
    </source>
</evidence>
<keyword evidence="2" id="KW-1185">Reference proteome</keyword>
<proteinExistence type="predicted"/>
<accession>A0ACC3N8P9</accession>
<evidence type="ECO:0000313" key="2">
    <source>
        <dbReference type="Proteomes" id="UP001281147"/>
    </source>
</evidence>
<reference evidence="1" key="1">
    <citation type="submission" date="2023-07" db="EMBL/GenBank/DDBJ databases">
        <title>Black Yeasts Isolated from many extreme environments.</title>
        <authorList>
            <person name="Coleine C."/>
            <person name="Stajich J.E."/>
            <person name="Selbmann L."/>
        </authorList>
    </citation>
    <scope>NUCLEOTIDE SEQUENCE</scope>
    <source>
        <strain evidence="1">CCFEE 5714</strain>
    </source>
</reference>
<name>A0ACC3N8P9_9PEZI</name>